<evidence type="ECO:0000256" key="6">
    <source>
        <dbReference type="ARBA" id="ARBA00022827"/>
    </source>
</evidence>
<comment type="cofactor">
    <cofactor evidence="1">
        <name>FAD</name>
        <dbReference type="ChEBI" id="CHEBI:57692"/>
    </cofactor>
</comment>
<dbReference type="InterPro" id="IPR036188">
    <property type="entry name" value="FAD/NAD-bd_sf"/>
</dbReference>
<keyword evidence="4" id="KW-1003">Cell membrane</keyword>
<dbReference type="PANTHER" id="PTHR43872">
    <property type="entry name" value="MONOOXYGENASE, PUTATIVE (AFU_ORTHOLOGUE AFUA_8G02570)-RELATED"/>
    <property type="match status" value="1"/>
</dbReference>
<evidence type="ECO:0000256" key="4">
    <source>
        <dbReference type="ARBA" id="ARBA00022475"/>
    </source>
</evidence>
<dbReference type="InterPro" id="IPR020946">
    <property type="entry name" value="Flavin_mOase-like"/>
</dbReference>
<evidence type="ECO:0000313" key="12">
    <source>
        <dbReference type="Proteomes" id="UP000035057"/>
    </source>
</evidence>
<dbReference type="GO" id="GO:0004499">
    <property type="term" value="F:N,N-dimethylaniline monooxygenase activity"/>
    <property type="evidence" value="ECO:0007669"/>
    <property type="project" value="InterPro"/>
</dbReference>
<evidence type="ECO:0000256" key="5">
    <source>
        <dbReference type="ARBA" id="ARBA00022630"/>
    </source>
</evidence>
<dbReference type="InterPro" id="IPR051820">
    <property type="entry name" value="FAD-binding_MO"/>
</dbReference>
<keyword evidence="6" id="KW-0274">FAD</keyword>
<dbReference type="EMBL" id="ANIE01000001">
    <property type="protein sequence ID" value="KEF33132.1"/>
    <property type="molecule type" value="Genomic_DNA"/>
</dbReference>
<dbReference type="RefSeq" id="WP_036127628.1">
    <property type="nucleotide sequence ID" value="NZ_ANIE01000001.1"/>
</dbReference>
<dbReference type="Pfam" id="PF13450">
    <property type="entry name" value="NAD_binding_8"/>
    <property type="match status" value="1"/>
</dbReference>
<dbReference type="GO" id="GO:0050661">
    <property type="term" value="F:NADP binding"/>
    <property type="evidence" value="ECO:0007669"/>
    <property type="project" value="InterPro"/>
</dbReference>
<dbReference type="STRING" id="1137280.D777_00140"/>
<dbReference type="FunFam" id="3.50.50.60:FF:000213">
    <property type="entry name" value="FAD-containing monooxygenase EthA"/>
    <property type="match status" value="1"/>
</dbReference>
<dbReference type="OrthoDB" id="312624at2"/>
<dbReference type="GO" id="GO:0005886">
    <property type="term" value="C:plasma membrane"/>
    <property type="evidence" value="ECO:0007669"/>
    <property type="project" value="UniProtKB-SubCell"/>
</dbReference>
<protein>
    <submittedName>
        <fullName evidence="11">Monooxygenase, flavin-binding family</fullName>
    </submittedName>
</protein>
<keyword evidence="10" id="KW-0472">Membrane</keyword>
<dbReference type="GO" id="GO:0050660">
    <property type="term" value="F:flavin adenine dinucleotide binding"/>
    <property type="evidence" value="ECO:0007669"/>
    <property type="project" value="InterPro"/>
</dbReference>
<dbReference type="FunFam" id="3.50.50.60:FF:000228">
    <property type="entry name" value="FAD-containing monooxygenase EthA"/>
    <property type="match status" value="1"/>
</dbReference>
<evidence type="ECO:0000256" key="1">
    <source>
        <dbReference type="ARBA" id="ARBA00001974"/>
    </source>
</evidence>
<gene>
    <name evidence="11" type="ORF">D777_00140</name>
</gene>
<reference evidence="11 12" key="1">
    <citation type="submission" date="2012-12" db="EMBL/GenBank/DDBJ databases">
        <title>Genome assembly of Marinobacter sp. AK21.</title>
        <authorList>
            <person name="Khatri I."/>
            <person name="Kumar R."/>
            <person name="Vaidya B."/>
            <person name="Subramanian S."/>
            <person name="Pinnaka A."/>
        </authorList>
    </citation>
    <scope>NUCLEOTIDE SEQUENCE [LARGE SCALE GENOMIC DNA]</scope>
    <source>
        <strain evidence="11 12">AK21</strain>
    </source>
</reference>
<evidence type="ECO:0000256" key="3">
    <source>
        <dbReference type="ARBA" id="ARBA00010139"/>
    </source>
</evidence>
<keyword evidence="5" id="KW-0285">Flavoprotein</keyword>
<dbReference type="SUPFAM" id="SSF51905">
    <property type="entry name" value="FAD/NAD(P)-binding domain"/>
    <property type="match status" value="1"/>
</dbReference>
<dbReference type="PATRIC" id="fig|1137280.3.peg.137"/>
<evidence type="ECO:0000256" key="8">
    <source>
        <dbReference type="ARBA" id="ARBA00023002"/>
    </source>
</evidence>
<proteinExistence type="inferred from homology"/>
<comment type="caution">
    <text evidence="11">The sequence shown here is derived from an EMBL/GenBank/DDBJ whole genome shotgun (WGS) entry which is preliminary data.</text>
</comment>
<dbReference type="Pfam" id="PF00743">
    <property type="entry name" value="FMO-like"/>
    <property type="match status" value="1"/>
</dbReference>
<evidence type="ECO:0000256" key="10">
    <source>
        <dbReference type="ARBA" id="ARBA00023136"/>
    </source>
</evidence>
<keyword evidence="12" id="KW-1185">Reference proteome</keyword>
<accession>A0A072N7D1</accession>
<sequence length="508" mass="56667">MSQQHFDVLIIGAGVSGIGVGCHLTRECPGKTFAILERRQSLGGTWDLFRYPGIRSDSDMFTFGYNFRPWTGGKVLADGASIKDYVANTAREYGVDRHIRYGLAVKSADWSSVDKCWKVTAENEASGEVENYTANFMVGCTGYYNYDKGYKPDFPGESDFQGQVVHPQHWPEDLDYTGKKVVVIGSGATAVTLVPTMAEKASHVTMLQRSPTYLMPLPSVDKVTLALQKVLPEKVAYKLTRARNISISRLLYERSRKSPKAMRRLLLRVIKHQLDGKVDMRHFSPDYNPWDQRLCVVKDGDLFKVLKSGKASIATDHIERFTKTGIRLKSGEELEADIIIPATGLDVQMLGGIKPSVDGQEVVMKDKIIYKNVMVEGVPNAAMIFGYTNISWTLKVDIAAEYLCRLVNLMDKRGYRTVVAKDTGNSRGEDTILGALDAGYIKRAADRLPRQGTHGPWKSSQNYLEDVKILRFDPIEDGCLEFDGKRTHGRQQGSTGFLKPLRSALFGV</sequence>
<dbReference type="Proteomes" id="UP000035057">
    <property type="component" value="Unassembled WGS sequence"/>
</dbReference>
<evidence type="ECO:0000256" key="2">
    <source>
        <dbReference type="ARBA" id="ARBA00004236"/>
    </source>
</evidence>
<keyword evidence="8" id="KW-0560">Oxidoreductase</keyword>
<keyword evidence="7" id="KW-0521">NADP</keyword>
<evidence type="ECO:0000256" key="7">
    <source>
        <dbReference type="ARBA" id="ARBA00022857"/>
    </source>
</evidence>
<comment type="similarity">
    <text evidence="3">Belongs to the FAD-binding monooxygenase family.</text>
</comment>
<dbReference type="AlphaFoldDB" id="A0A072N7D1"/>
<evidence type="ECO:0000256" key="9">
    <source>
        <dbReference type="ARBA" id="ARBA00023033"/>
    </source>
</evidence>
<keyword evidence="9 11" id="KW-0503">Monooxygenase</keyword>
<dbReference type="Gene3D" id="3.50.50.60">
    <property type="entry name" value="FAD/NAD(P)-binding domain"/>
    <property type="match status" value="2"/>
</dbReference>
<evidence type="ECO:0000313" key="11">
    <source>
        <dbReference type="EMBL" id="KEF33132.1"/>
    </source>
</evidence>
<organism evidence="11 12">
    <name type="scientific">Marinobacter nitratireducens</name>
    <dbReference type="NCBI Taxonomy" id="1137280"/>
    <lineage>
        <taxon>Bacteria</taxon>
        <taxon>Pseudomonadati</taxon>
        <taxon>Pseudomonadota</taxon>
        <taxon>Gammaproteobacteria</taxon>
        <taxon>Pseudomonadales</taxon>
        <taxon>Marinobacteraceae</taxon>
        <taxon>Marinobacter</taxon>
    </lineage>
</organism>
<name>A0A072N7D1_9GAMM</name>
<dbReference type="PANTHER" id="PTHR43872:SF1">
    <property type="entry name" value="MONOOXYGENASE, PUTATIVE (AFU_ORTHOLOGUE AFUA_8G02570)-RELATED"/>
    <property type="match status" value="1"/>
</dbReference>
<comment type="subcellular location">
    <subcellularLocation>
        <location evidence="2">Cell membrane</location>
    </subcellularLocation>
</comment>